<organism evidence="2 3">
    <name type="scientific">Dryococelus australis</name>
    <dbReference type="NCBI Taxonomy" id="614101"/>
    <lineage>
        <taxon>Eukaryota</taxon>
        <taxon>Metazoa</taxon>
        <taxon>Ecdysozoa</taxon>
        <taxon>Arthropoda</taxon>
        <taxon>Hexapoda</taxon>
        <taxon>Insecta</taxon>
        <taxon>Pterygota</taxon>
        <taxon>Neoptera</taxon>
        <taxon>Polyneoptera</taxon>
        <taxon>Phasmatodea</taxon>
        <taxon>Verophasmatodea</taxon>
        <taxon>Anareolatae</taxon>
        <taxon>Phasmatidae</taxon>
        <taxon>Eurycanthinae</taxon>
        <taxon>Dryococelus</taxon>
    </lineage>
</organism>
<comment type="caution">
    <text evidence="2">The sequence shown here is derived from an EMBL/GenBank/DDBJ whole genome shotgun (WGS) entry which is preliminary data.</text>
</comment>
<feature type="compositionally biased region" description="Basic and acidic residues" evidence="1">
    <location>
        <begin position="20"/>
        <end position="30"/>
    </location>
</feature>
<dbReference type="PANTHER" id="PTHR45749:SF21">
    <property type="entry name" value="DUF4371 DOMAIN-CONTAINING PROTEIN"/>
    <property type="match status" value="1"/>
</dbReference>
<feature type="region of interest" description="Disordered" evidence="1">
    <location>
        <begin position="1"/>
        <end position="33"/>
    </location>
</feature>
<accession>A0ABQ9G0Q6</accession>
<gene>
    <name evidence="2" type="ORF">PR048_033584</name>
</gene>
<protein>
    <submittedName>
        <fullName evidence="2">Uncharacterized protein</fullName>
    </submittedName>
</protein>
<keyword evidence="3" id="KW-1185">Reference proteome</keyword>
<evidence type="ECO:0000256" key="1">
    <source>
        <dbReference type="SAM" id="MobiDB-lite"/>
    </source>
</evidence>
<sequence>MKSNTTPSRLDHQVQNYPQEDSRKNEDKTTSSKNKVLMLVNRLQSQRLENLDLAIRDLAQYNGNLMQLLEERNEDVPFLENWLAKRDKWLSGDIQNEIIEILEHMLQRELLEDVKKSIDYGLLAGGTADVSGQEQLNSRADNLFSVIIDFLTHMNLSNNNLRGVCFDGAANMSGNEALLSLESVLLNAAKEQRISDEELDQHIDMCTQKFEEAVFQHFEDQTSMSTRAVAHTPLVYTTWIPSSSPETAMEENPHGLRIRGHQHRFAVNVWAGIIDYHLIVLYLLHKRLTISPQVLLELLEELQLLIVVGCSPASLTPPNACFPTRRPPPGGQAEMAIPREMFEA</sequence>
<dbReference type="EMBL" id="JARBHB010000017">
    <property type="protein sequence ID" value="KAJ8866060.1"/>
    <property type="molecule type" value="Genomic_DNA"/>
</dbReference>
<dbReference type="PANTHER" id="PTHR45749">
    <property type="match status" value="1"/>
</dbReference>
<evidence type="ECO:0000313" key="2">
    <source>
        <dbReference type="EMBL" id="KAJ8866060.1"/>
    </source>
</evidence>
<reference evidence="2 3" key="1">
    <citation type="submission" date="2023-02" db="EMBL/GenBank/DDBJ databases">
        <title>LHISI_Scaffold_Assembly.</title>
        <authorList>
            <person name="Stuart O.P."/>
            <person name="Cleave R."/>
            <person name="Magrath M.J.L."/>
            <person name="Mikheyev A.S."/>
        </authorList>
    </citation>
    <scope>NUCLEOTIDE SEQUENCE [LARGE SCALE GENOMIC DNA]</scope>
    <source>
        <strain evidence="2">Daus_M_001</strain>
        <tissue evidence="2">Leg muscle</tissue>
    </source>
</reference>
<dbReference type="Proteomes" id="UP001159363">
    <property type="component" value="Chromosome 16"/>
</dbReference>
<name>A0ABQ9G0Q6_9NEOP</name>
<proteinExistence type="predicted"/>
<feature type="compositionally biased region" description="Polar residues" evidence="1">
    <location>
        <begin position="1"/>
        <end position="19"/>
    </location>
</feature>
<evidence type="ECO:0000313" key="3">
    <source>
        <dbReference type="Proteomes" id="UP001159363"/>
    </source>
</evidence>